<accession>A0A8T3VP68</accession>
<dbReference type="RefSeq" id="WP_303737712.1">
    <property type="nucleotide sequence ID" value="NZ_SUTE01000086.1"/>
</dbReference>
<reference evidence="1" key="1">
    <citation type="submission" date="2019-04" db="EMBL/GenBank/DDBJ databases">
        <title>Evolution of Biomass-Degrading Anaerobic Consortia Revealed by Metagenomics.</title>
        <authorList>
            <person name="Peng X."/>
        </authorList>
    </citation>
    <scope>NUCLEOTIDE SEQUENCE</scope>
    <source>
        <strain evidence="1">SIG12</strain>
    </source>
</reference>
<comment type="caution">
    <text evidence="1">The sequence shown here is derived from an EMBL/GenBank/DDBJ whole genome shotgun (WGS) entry which is preliminary data.</text>
</comment>
<dbReference type="AlphaFoldDB" id="A0A8T3VP68"/>
<dbReference type="InterPro" id="IPR008969">
    <property type="entry name" value="CarboxyPept-like_regulatory"/>
</dbReference>
<evidence type="ECO:0000313" key="2">
    <source>
        <dbReference type="Proteomes" id="UP000762703"/>
    </source>
</evidence>
<dbReference type="SUPFAM" id="SSF49464">
    <property type="entry name" value="Carboxypeptidase regulatory domain-like"/>
    <property type="match status" value="1"/>
</dbReference>
<sequence>MDYYRKTDDDGIARLNINLNPGEYTPLISFKDDDYNLDTEFTTVIVRSKTRMEGTDINMTYKDGTKYQCAVYDDFGRVLGDVDLTINGVTYHRTADNEGLYKLNINLNPGNYTITAKYLGDMFHLPSEIRNSITINEAPTPEPEPEPVKLYPYITVQGPGKLGQTNSVRCGPHSLMQCIYRLTGIELSEATLASVCGTTSGGTSHQGLATGLAWFNRKYRYNLKMTWKNKSDLTWDEIQHYIDIAALFFHLLYRNSDGHYEVAKNCNSTMSILNSLGTRCGNGYYGYIESRSRATQQSYINGISQKSVCIISRG</sequence>
<evidence type="ECO:0000313" key="1">
    <source>
        <dbReference type="EMBL" id="MBE6506064.1"/>
    </source>
</evidence>
<protein>
    <submittedName>
        <fullName evidence="1">Uncharacterized protein</fullName>
    </submittedName>
</protein>
<gene>
    <name evidence="1" type="ORF">E7Z73_10095</name>
</gene>
<organism evidence="1 2">
    <name type="scientific">Methanobrevibacter millerae</name>
    <dbReference type="NCBI Taxonomy" id="230361"/>
    <lineage>
        <taxon>Archaea</taxon>
        <taxon>Methanobacteriati</taxon>
        <taxon>Methanobacteriota</taxon>
        <taxon>Methanomada group</taxon>
        <taxon>Methanobacteria</taxon>
        <taxon>Methanobacteriales</taxon>
        <taxon>Methanobacteriaceae</taxon>
        <taxon>Methanobrevibacter</taxon>
    </lineage>
</organism>
<dbReference type="Proteomes" id="UP000762703">
    <property type="component" value="Unassembled WGS sequence"/>
</dbReference>
<dbReference type="Gene3D" id="3.90.70.10">
    <property type="entry name" value="Cysteine proteinases"/>
    <property type="match status" value="1"/>
</dbReference>
<proteinExistence type="predicted"/>
<dbReference type="EMBL" id="SUTE01000086">
    <property type="protein sequence ID" value="MBE6506064.1"/>
    <property type="molecule type" value="Genomic_DNA"/>
</dbReference>
<name>A0A8T3VP68_9EURY</name>